<feature type="region of interest" description="Disordered" evidence="1">
    <location>
        <begin position="76"/>
        <end position="104"/>
    </location>
</feature>
<organism evidence="2 3">
    <name type="scientific">Colletotrichum phormii</name>
    <dbReference type="NCBI Taxonomy" id="359342"/>
    <lineage>
        <taxon>Eukaryota</taxon>
        <taxon>Fungi</taxon>
        <taxon>Dikarya</taxon>
        <taxon>Ascomycota</taxon>
        <taxon>Pezizomycotina</taxon>
        <taxon>Sordariomycetes</taxon>
        <taxon>Hypocreomycetidae</taxon>
        <taxon>Glomerellales</taxon>
        <taxon>Glomerellaceae</taxon>
        <taxon>Colletotrichum</taxon>
        <taxon>Colletotrichum acutatum species complex</taxon>
    </lineage>
</organism>
<comment type="caution">
    <text evidence="2">The sequence shown here is derived from an EMBL/GenBank/DDBJ whole genome shotgun (WGS) entry which is preliminary data.</text>
</comment>
<dbReference type="GeneID" id="85477360"/>
<proteinExistence type="predicted"/>
<accession>A0AAJ0EGR0</accession>
<dbReference type="RefSeq" id="XP_060444918.1">
    <property type="nucleotide sequence ID" value="XM_060592498.1"/>
</dbReference>
<name>A0AAJ0EGR0_9PEZI</name>
<keyword evidence="3" id="KW-1185">Reference proteome</keyword>
<reference evidence="2" key="1">
    <citation type="submission" date="2021-06" db="EMBL/GenBank/DDBJ databases">
        <title>Comparative genomics, transcriptomics and evolutionary studies reveal genomic signatures of adaptation to plant cell wall in hemibiotrophic fungi.</title>
        <authorList>
            <consortium name="DOE Joint Genome Institute"/>
            <person name="Baroncelli R."/>
            <person name="Diaz J.F."/>
            <person name="Benocci T."/>
            <person name="Peng M."/>
            <person name="Battaglia E."/>
            <person name="Haridas S."/>
            <person name="Andreopoulos W."/>
            <person name="Labutti K."/>
            <person name="Pangilinan J."/>
            <person name="Floch G.L."/>
            <person name="Makela M.R."/>
            <person name="Henrissat B."/>
            <person name="Grigoriev I.V."/>
            <person name="Crouch J.A."/>
            <person name="De Vries R.P."/>
            <person name="Sukno S.A."/>
            <person name="Thon M.R."/>
        </authorList>
    </citation>
    <scope>NUCLEOTIDE SEQUENCE</scope>
    <source>
        <strain evidence="2">CBS 102054</strain>
    </source>
</reference>
<protein>
    <submittedName>
        <fullName evidence="2">Uncharacterized protein</fullName>
    </submittedName>
</protein>
<evidence type="ECO:0000313" key="3">
    <source>
        <dbReference type="Proteomes" id="UP001243989"/>
    </source>
</evidence>
<evidence type="ECO:0000256" key="1">
    <source>
        <dbReference type="SAM" id="MobiDB-lite"/>
    </source>
</evidence>
<sequence length="154" mass="17203">MGIWLWIALSSVVDIRREVLARAKLLSTMLNGDTTRSIEAYGIIFSTLVYEVGSAVSSSDVGSSSGVAGGSTGVYSTFAGRSDGYPLRKKDSGGGSKPRDDKEYEDCPYKKRHFWDPTRCYRLEKALTDKEKLLAELDEDKWKDLFRNSFILTK</sequence>
<gene>
    <name evidence="2" type="ORF">BDP81DRAFT_450211</name>
</gene>
<dbReference type="Proteomes" id="UP001243989">
    <property type="component" value="Unassembled WGS sequence"/>
</dbReference>
<evidence type="ECO:0000313" key="2">
    <source>
        <dbReference type="EMBL" id="KAK1636311.1"/>
    </source>
</evidence>
<feature type="compositionally biased region" description="Basic and acidic residues" evidence="1">
    <location>
        <begin position="86"/>
        <end position="104"/>
    </location>
</feature>
<dbReference type="AlphaFoldDB" id="A0AAJ0EGR0"/>
<dbReference type="EMBL" id="JAHMHQ010000011">
    <property type="protein sequence ID" value="KAK1636311.1"/>
    <property type="molecule type" value="Genomic_DNA"/>
</dbReference>